<dbReference type="InterPro" id="IPR038900">
    <property type="entry name" value="TMC"/>
</dbReference>
<dbReference type="GeneTree" id="ENSGT01050000244894"/>
<evidence type="ECO:0000259" key="7">
    <source>
        <dbReference type="Pfam" id="PF07810"/>
    </source>
</evidence>
<feature type="transmembrane region" description="Helical" evidence="6">
    <location>
        <begin position="126"/>
        <end position="150"/>
    </location>
</feature>
<evidence type="ECO:0000256" key="6">
    <source>
        <dbReference type="RuleBase" id="RU310713"/>
    </source>
</evidence>
<comment type="subcellular location">
    <subcellularLocation>
        <location evidence="1 6">Membrane</location>
        <topology evidence="1 6">Multi-pass membrane protein</topology>
    </subcellularLocation>
</comment>
<feature type="transmembrane region" description="Helical" evidence="6">
    <location>
        <begin position="31"/>
        <end position="55"/>
    </location>
</feature>
<dbReference type="AlphaFoldDB" id="A0A8C7K6F5"/>
<feature type="domain" description="TMC" evidence="7">
    <location>
        <begin position="145"/>
        <end position="221"/>
    </location>
</feature>
<feature type="transmembrane region" description="Helical" evidence="6">
    <location>
        <begin position="298"/>
        <end position="315"/>
    </location>
</feature>
<evidence type="ECO:0000256" key="3">
    <source>
        <dbReference type="ARBA" id="ARBA00022692"/>
    </source>
</evidence>
<keyword evidence="4 6" id="KW-1133">Transmembrane helix</keyword>
<evidence type="ECO:0000256" key="5">
    <source>
        <dbReference type="ARBA" id="ARBA00023136"/>
    </source>
</evidence>
<feature type="transmembrane region" description="Helical" evidence="6">
    <location>
        <begin position="177"/>
        <end position="202"/>
    </location>
</feature>
<keyword evidence="5 6" id="KW-0472">Membrane</keyword>
<name>A0A8C7K6F5_ONCKI</name>
<evidence type="ECO:0000256" key="2">
    <source>
        <dbReference type="ARBA" id="ARBA00006510"/>
    </source>
</evidence>
<dbReference type="Ensembl" id="ENSOKIT00005103404.1">
    <property type="protein sequence ID" value="ENSOKIP00005096585.1"/>
    <property type="gene ID" value="ENSOKIG00005042367.1"/>
</dbReference>
<reference evidence="8" key="1">
    <citation type="submission" date="2025-08" db="UniProtKB">
        <authorList>
            <consortium name="Ensembl"/>
        </authorList>
    </citation>
    <scope>IDENTIFICATION</scope>
</reference>
<feature type="transmembrane region" description="Helical" evidence="6">
    <location>
        <begin position="91"/>
        <end position="114"/>
    </location>
</feature>
<feature type="transmembrane region" description="Helical" evidence="6">
    <location>
        <begin position="223"/>
        <end position="248"/>
    </location>
</feature>
<keyword evidence="9" id="KW-1185">Reference proteome</keyword>
<dbReference type="GO" id="GO:0005886">
    <property type="term" value="C:plasma membrane"/>
    <property type="evidence" value="ECO:0007669"/>
    <property type="project" value="InterPro"/>
</dbReference>
<dbReference type="Proteomes" id="UP000694557">
    <property type="component" value="Unassembled WGS sequence"/>
</dbReference>
<reference evidence="8" key="2">
    <citation type="submission" date="2025-09" db="UniProtKB">
        <authorList>
            <consortium name="Ensembl"/>
        </authorList>
    </citation>
    <scope>IDENTIFICATION</scope>
</reference>
<dbReference type="GO" id="GO:0008381">
    <property type="term" value="F:mechanosensitive monoatomic ion channel activity"/>
    <property type="evidence" value="ECO:0007669"/>
    <property type="project" value="TreeGrafter"/>
</dbReference>
<dbReference type="PANTHER" id="PTHR23302">
    <property type="entry name" value="TRANSMEMBRANE CHANNEL-RELATED"/>
    <property type="match status" value="1"/>
</dbReference>
<organism evidence="8 9">
    <name type="scientific">Oncorhynchus kisutch</name>
    <name type="common">Coho salmon</name>
    <name type="synonym">Salmo kisutch</name>
    <dbReference type="NCBI Taxonomy" id="8019"/>
    <lineage>
        <taxon>Eukaryota</taxon>
        <taxon>Metazoa</taxon>
        <taxon>Chordata</taxon>
        <taxon>Craniata</taxon>
        <taxon>Vertebrata</taxon>
        <taxon>Euteleostomi</taxon>
        <taxon>Actinopterygii</taxon>
        <taxon>Neopterygii</taxon>
        <taxon>Teleostei</taxon>
        <taxon>Protacanthopterygii</taxon>
        <taxon>Salmoniformes</taxon>
        <taxon>Salmonidae</taxon>
        <taxon>Salmoninae</taxon>
        <taxon>Oncorhynchus</taxon>
    </lineage>
</organism>
<keyword evidence="3 6" id="KW-0812">Transmembrane</keyword>
<evidence type="ECO:0000256" key="4">
    <source>
        <dbReference type="ARBA" id="ARBA00022989"/>
    </source>
</evidence>
<proteinExistence type="inferred from homology"/>
<feature type="domain" description="TMC" evidence="7">
    <location>
        <begin position="58"/>
        <end position="105"/>
    </location>
</feature>
<comment type="similarity">
    <text evidence="2 6">Belongs to the TMC family.</text>
</comment>
<gene>
    <name evidence="8" type="primary">LOC109886155</name>
</gene>
<evidence type="ECO:0000313" key="9">
    <source>
        <dbReference type="Proteomes" id="UP000694557"/>
    </source>
</evidence>
<evidence type="ECO:0000313" key="8">
    <source>
        <dbReference type="Ensembl" id="ENSOKIP00005096585.1"/>
    </source>
</evidence>
<accession>A0A8C7K6F5</accession>
<dbReference type="Pfam" id="PF07810">
    <property type="entry name" value="TMC"/>
    <property type="match status" value="2"/>
</dbReference>
<dbReference type="PANTHER" id="PTHR23302:SF4">
    <property type="entry name" value="TRANSMEMBRANE CHANNEL-LIKE PROTEIN 6"/>
    <property type="match status" value="1"/>
</dbReference>
<sequence>MFRICSHSVPTFRFYPNIPFTALCTQNEICAAVMTGVSCVVDIAVIVVDVVVVVCCQCWESFVGQELYRFLLMDFIFTILDTFFGEFLWRWAVFLCVCVSLCVSLSLSLIFLLINSATRSTRYTISIAFFPVLNPLSLIFLCLSSCRLFSQRVLKRKRKPVFDISRNVLELIYGQTLAWLGVLFTPLLPAVQIIKLLLLFYMKQTSVMMNCQSPRKPYRASQMSTIFITLLCCPSFLGAAVCVSYTMWSIRPSESCGPFRSLSTMFQSGKLWVKELETHNPNLAWLAWAHSYIVENPLFLFLAAGIFLIVIYFNTQVVDGQRKIISLLQEQIENEGDDKKFLITRLQAIHQQKRPLSPRRLTSQASQDSNC</sequence>
<evidence type="ECO:0000256" key="1">
    <source>
        <dbReference type="ARBA" id="ARBA00004141"/>
    </source>
</evidence>
<protein>
    <recommendedName>
        <fullName evidence="6">Transmembrane channel-like protein</fullName>
    </recommendedName>
</protein>
<feature type="transmembrane region" description="Helical" evidence="6">
    <location>
        <begin position="67"/>
        <end position="85"/>
    </location>
</feature>
<dbReference type="InterPro" id="IPR012496">
    <property type="entry name" value="TMC_dom"/>
</dbReference>